<evidence type="ECO:0000259" key="1">
    <source>
        <dbReference type="Pfam" id="PF09722"/>
    </source>
</evidence>
<evidence type="ECO:0000313" key="3">
    <source>
        <dbReference type="EMBL" id="MFL7900234.1"/>
    </source>
</evidence>
<evidence type="ECO:0000259" key="2">
    <source>
        <dbReference type="Pfam" id="PF20432"/>
    </source>
</evidence>
<comment type="caution">
    <text evidence="3">The sequence shown here is derived from an EMBL/GenBank/DDBJ whole genome shotgun (WGS) entry which is preliminary data.</text>
</comment>
<dbReference type="EMBL" id="JBJLSN010000004">
    <property type="protein sequence ID" value="MFL7900234.1"/>
    <property type="molecule type" value="Genomic_DNA"/>
</dbReference>
<proteinExistence type="predicted"/>
<dbReference type="Proteomes" id="UP001628281">
    <property type="component" value="Unassembled WGS sequence"/>
</dbReference>
<feature type="non-terminal residue" evidence="3">
    <location>
        <position position="1"/>
    </location>
</feature>
<gene>
    <name evidence="3" type="ORF">ACJ41P_03810</name>
</gene>
<dbReference type="InterPro" id="IPR024467">
    <property type="entry name" value="Xre/MbcA/ParS-like_toxin-bd"/>
</dbReference>
<protein>
    <submittedName>
        <fullName evidence="3">Antitoxin Xre/MbcA/ParS toxin-binding domain-containing protein</fullName>
    </submittedName>
</protein>
<feature type="domain" description="Antitoxin Xre/MbcA/ParS-like toxin-binding" evidence="1">
    <location>
        <begin position="103"/>
        <end position="152"/>
    </location>
</feature>
<name>A0ABW8V139_9PROT</name>
<evidence type="ECO:0000313" key="4">
    <source>
        <dbReference type="Proteomes" id="UP001628281"/>
    </source>
</evidence>
<dbReference type="Pfam" id="PF20432">
    <property type="entry name" value="Xre-like-HTH"/>
    <property type="match status" value="1"/>
</dbReference>
<keyword evidence="4" id="KW-1185">Reference proteome</keyword>
<sequence>RGAEPHPTGPLLSLERMLYPDFAGKEVAMLTHQTINSAIFNAQVVTKAVLRAADQLDIPNTILAKILGVSEPTVSRMRKHGLTLSTSDKSFELAILFIRLYRSLDAIVGGDPNVARAWLRNVNTALDDSKPLDKVQTITGLVHVIHYLDSRRAVL</sequence>
<dbReference type="RefSeq" id="WP_407823490.1">
    <property type="nucleotide sequence ID" value="NZ_JBJLSN010000004.1"/>
</dbReference>
<dbReference type="Pfam" id="PF09722">
    <property type="entry name" value="Xre_MbcA_ParS_C"/>
    <property type="match status" value="1"/>
</dbReference>
<feature type="domain" description="Antitoxin Xre-like helix-turn-helix" evidence="2">
    <location>
        <begin position="43"/>
        <end position="99"/>
    </location>
</feature>
<reference evidence="3 4" key="1">
    <citation type="submission" date="2024-11" db="EMBL/GenBank/DDBJ databases">
        <title>Draft genome sequences of two bacteria associated to sugarcane roots in Colombia.</title>
        <authorList>
            <person name="Pardo-Diaz S."/>
            <person name="Masmela-Mendoza J."/>
            <person name="Delgadillo-Duran P."/>
            <person name="Bautista E.J."/>
            <person name="Rojas-Tapias D.F."/>
        </authorList>
    </citation>
    <scope>NUCLEOTIDE SEQUENCE [LARGE SCALE GENOMIC DNA]</scope>
    <source>
        <strain evidence="3 4">Ap18</strain>
    </source>
</reference>
<dbReference type="InterPro" id="IPR046847">
    <property type="entry name" value="Xre-like_HTH"/>
</dbReference>
<organism evidence="3 4">
    <name type="scientific">Azospirillum argentinense</name>
    <dbReference type="NCBI Taxonomy" id="2970906"/>
    <lineage>
        <taxon>Bacteria</taxon>
        <taxon>Pseudomonadati</taxon>
        <taxon>Pseudomonadota</taxon>
        <taxon>Alphaproteobacteria</taxon>
        <taxon>Rhodospirillales</taxon>
        <taxon>Azospirillaceae</taxon>
        <taxon>Azospirillum</taxon>
    </lineage>
</organism>
<accession>A0ABW8V139</accession>